<dbReference type="Gene3D" id="1.20.58.300">
    <property type="entry name" value="FlgN-like"/>
    <property type="match status" value="1"/>
</dbReference>
<dbReference type="InterPro" id="IPR036679">
    <property type="entry name" value="FlgN-like_sf"/>
</dbReference>
<evidence type="ECO:0000313" key="2">
    <source>
        <dbReference type="EMBL" id="KKO11636.1"/>
    </source>
</evidence>
<gene>
    <name evidence="2" type="ORF">LCGC14_0011310</name>
</gene>
<reference evidence="2" key="1">
    <citation type="journal article" date="2015" name="Nature">
        <title>Complex archaea that bridge the gap between prokaryotes and eukaryotes.</title>
        <authorList>
            <person name="Spang A."/>
            <person name="Saw J.H."/>
            <person name="Jorgensen S.L."/>
            <person name="Zaremba-Niedzwiedzka K."/>
            <person name="Martijn J."/>
            <person name="Lind A.E."/>
            <person name="van Eijk R."/>
            <person name="Schleper C."/>
            <person name="Guy L."/>
            <person name="Ettema T.J."/>
        </authorList>
    </citation>
    <scope>NUCLEOTIDE SEQUENCE</scope>
</reference>
<evidence type="ECO:0000256" key="1">
    <source>
        <dbReference type="ARBA" id="ARBA00022795"/>
    </source>
</evidence>
<dbReference type="Pfam" id="PF05130">
    <property type="entry name" value="FlgN"/>
    <property type="match status" value="1"/>
</dbReference>
<dbReference type="GO" id="GO:0044780">
    <property type="term" value="P:bacterial-type flagellum assembly"/>
    <property type="evidence" value="ECO:0007669"/>
    <property type="project" value="InterPro"/>
</dbReference>
<comment type="caution">
    <text evidence="2">The sequence shown here is derived from an EMBL/GenBank/DDBJ whole genome shotgun (WGS) entry which is preliminary data.</text>
</comment>
<accession>A0A0F9W2X2</accession>
<dbReference type="InterPro" id="IPR007809">
    <property type="entry name" value="FlgN-like"/>
</dbReference>
<dbReference type="AlphaFoldDB" id="A0A0F9W2X2"/>
<keyword evidence="1" id="KW-1005">Bacterial flagellum biogenesis</keyword>
<name>A0A0F9W2X2_9ZZZZ</name>
<organism evidence="2">
    <name type="scientific">marine sediment metagenome</name>
    <dbReference type="NCBI Taxonomy" id="412755"/>
    <lineage>
        <taxon>unclassified sequences</taxon>
        <taxon>metagenomes</taxon>
        <taxon>ecological metagenomes</taxon>
    </lineage>
</organism>
<dbReference type="SUPFAM" id="SSF140566">
    <property type="entry name" value="FlgN-like"/>
    <property type="match status" value="1"/>
</dbReference>
<dbReference type="EMBL" id="LAZR01000002">
    <property type="protein sequence ID" value="KKO11636.1"/>
    <property type="molecule type" value="Genomic_DNA"/>
</dbReference>
<proteinExistence type="predicted"/>
<sequence length="158" mass="17391">MSNEGLQQLLDSDRQLLDSLAEVLLAEKNSLEKRDLDQLSDLLTRKQNVLASIENNDHIRRKLLVQAGVPAGQTNLQHLKRLLGKGGQNEFTALLDSIESRLQQCRELSETNSIIVHRSRLNTQRALGILRGPSTLAGLYTSHGSTLGGSEQRDLGSA</sequence>
<evidence type="ECO:0008006" key="3">
    <source>
        <dbReference type="Google" id="ProtNLM"/>
    </source>
</evidence>
<protein>
    <recommendedName>
        <fullName evidence="3">FlgN family protein</fullName>
    </recommendedName>
</protein>